<dbReference type="AlphaFoldDB" id="A0A1G6NPN6"/>
<keyword evidence="2" id="KW-1185">Reference proteome</keyword>
<protein>
    <submittedName>
        <fullName evidence="1">Uncharacterized protein</fullName>
    </submittedName>
</protein>
<sequence length="334" mass="37322">MPDAGMTVYNGNNKIQIDGSYKNLYLSRKITLSGAGVTSGSFASGEVIAAVGGTGAQTIDAYCVNSPTGWTCTVKSFSAGMCVYVFSTKVTASAHGAGLQVFNGSGDIVYDSNNKHPLVVGFGQSDSNSVATAIRPAIAVCNHQRIAYTDKKEWIEYKYEPKQESVFHPAEYGYKTVTKYNVPVYHPAEYGYYWTTGYYDYQWVNGQYQAVWVGPQYVYGLIKEAYTSYETVTTTEYGIVKDAYTETVTNWYFYRYTYEVLYTKWKESNFKLSAGKIVTAEVNSGTTGEGSVRLIEKYQTTGSSDPWERYTSGYKYKSVVVDTRSWLLFDVKDL</sequence>
<organism evidence="1 2">
    <name type="scientific">Succiniclasticum ruminis</name>
    <dbReference type="NCBI Taxonomy" id="40841"/>
    <lineage>
        <taxon>Bacteria</taxon>
        <taxon>Bacillati</taxon>
        <taxon>Bacillota</taxon>
        <taxon>Negativicutes</taxon>
        <taxon>Acidaminococcales</taxon>
        <taxon>Acidaminococcaceae</taxon>
        <taxon>Succiniclasticum</taxon>
    </lineage>
</organism>
<gene>
    <name evidence="1" type="ORF">SAMN04487864_11529</name>
</gene>
<reference evidence="2" key="1">
    <citation type="submission" date="2016-10" db="EMBL/GenBank/DDBJ databases">
        <authorList>
            <person name="Varghese N."/>
            <person name="Submissions S."/>
        </authorList>
    </citation>
    <scope>NUCLEOTIDE SEQUENCE [LARGE SCALE GENOMIC DNA]</scope>
    <source>
        <strain evidence="2">DSM 11005</strain>
    </source>
</reference>
<evidence type="ECO:0000313" key="2">
    <source>
        <dbReference type="Proteomes" id="UP000198943"/>
    </source>
</evidence>
<evidence type="ECO:0000313" key="1">
    <source>
        <dbReference type="EMBL" id="SDC69621.1"/>
    </source>
</evidence>
<name>A0A1G6NPN6_9FIRM</name>
<accession>A0A1G6NPN6</accession>
<proteinExistence type="predicted"/>
<dbReference type="Proteomes" id="UP000198943">
    <property type="component" value="Unassembled WGS sequence"/>
</dbReference>
<dbReference type="OrthoDB" id="6005803at2"/>
<dbReference type="RefSeq" id="WP_093730986.1">
    <property type="nucleotide sequence ID" value="NZ_FMYW01000015.1"/>
</dbReference>
<dbReference type="EMBL" id="FMYW01000015">
    <property type="protein sequence ID" value="SDC69621.1"/>
    <property type="molecule type" value="Genomic_DNA"/>
</dbReference>